<protein>
    <submittedName>
        <fullName evidence="1">Uncharacterized protein</fullName>
    </submittedName>
</protein>
<evidence type="ECO:0000313" key="2">
    <source>
        <dbReference type="Proteomes" id="UP001597145"/>
    </source>
</evidence>
<proteinExistence type="predicted"/>
<dbReference type="EMBL" id="JBHUCP010000005">
    <property type="protein sequence ID" value="MFD1529602.1"/>
    <property type="molecule type" value="Genomic_DNA"/>
</dbReference>
<evidence type="ECO:0000313" key="1">
    <source>
        <dbReference type="EMBL" id="MFD1529602.1"/>
    </source>
</evidence>
<name>A0ABW4FHR2_9PSEU</name>
<accession>A0ABW4FHR2</accession>
<comment type="caution">
    <text evidence="1">The sequence shown here is derived from an EMBL/GenBank/DDBJ whole genome shotgun (WGS) entry which is preliminary data.</text>
</comment>
<dbReference type="Proteomes" id="UP001597145">
    <property type="component" value="Unassembled WGS sequence"/>
</dbReference>
<keyword evidence="2" id="KW-1185">Reference proteome</keyword>
<reference evidence="2" key="1">
    <citation type="journal article" date="2019" name="Int. J. Syst. Evol. Microbiol.">
        <title>The Global Catalogue of Microorganisms (GCM) 10K type strain sequencing project: providing services to taxonomists for standard genome sequencing and annotation.</title>
        <authorList>
            <consortium name="The Broad Institute Genomics Platform"/>
            <consortium name="The Broad Institute Genome Sequencing Center for Infectious Disease"/>
            <person name="Wu L."/>
            <person name="Ma J."/>
        </authorList>
    </citation>
    <scope>NUCLEOTIDE SEQUENCE [LARGE SCALE GENOMIC DNA]</scope>
    <source>
        <strain evidence="2">JCM 12165</strain>
    </source>
</reference>
<organism evidence="1 2">
    <name type="scientific">Pseudonocardia aurantiaca</name>
    <dbReference type="NCBI Taxonomy" id="75290"/>
    <lineage>
        <taxon>Bacteria</taxon>
        <taxon>Bacillati</taxon>
        <taxon>Actinomycetota</taxon>
        <taxon>Actinomycetes</taxon>
        <taxon>Pseudonocardiales</taxon>
        <taxon>Pseudonocardiaceae</taxon>
        <taxon>Pseudonocardia</taxon>
    </lineage>
</organism>
<gene>
    <name evidence="1" type="ORF">ACFSCY_09135</name>
</gene>
<dbReference type="RefSeq" id="WP_343981706.1">
    <property type="nucleotide sequence ID" value="NZ_BAAAJG010000015.1"/>
</dbReference>
<sequence length="106" mass="11714">MDMERRRDEQPNLAFARVRWRAAEERIYPLAMTDTDAYMDVVEAVGRVLAALRTRCTSEAELLQAEADDDVLELVGTGSRGPLAADRTSVVSAACMLRSVELKVGN</sequence>